<dbReference type="AlphaFoldDB" id="A0A5J4KZD8"/>
<dbReference type="Gene3D" id="3.30.70.1380">
    <property type="entry name" value="Transcriptional regulatory protein pf0864 domain like"/>
    <property type="match status" value="1"/>
</dbReference>
<keyword evidence="1" id="KW-0533">Nickel</keyword>
<name>A0A5J4KZD8_9ZZZZ</name>
<dbReference type="Gene3D" id="3.10.20.300">
    <property type="entry name" value="mk0293 like domain"/>
    <property type="match status" value="1"/>
</dbReference>
<dbReference type="NCBIfam" id="TIGR00299">
    <property type="entry name" value="nickel pincer cofactor biosynthesis protein LarC"/>
    <property type="match status" value="1"/>
</dbReference>
<proteinExistence type="inferred from homology"/>
<evidence type="ECO:0000313" key="2">
    <source>
        <dbReference type="EMBL" id="GER92402.1"/>
    </source>
</evidence>
<evidence type="ECO:0000256" key="1">
    <source>
        <dbReference type="ARBA" id="ARBA00022596"/>
    </source>
</evidence>
<dbReference type="PANTHER" id="PTHR36566:SF1">
    <property type="entry name" value="PYRIDINIUM-3,5-BISTHIOCARBOXYLIC ACID MONONUCLEOTIDE NICKEL INSERTION PROTEIN"/>
    <property type="match status" value="1"/>
</dbReference>
<reference evidence="2" key="1">
    <citation type="submission" date="2019-10" db="EMBL/GenBank/DDBJ databases">
        <title>Metagenomic sequencing of thiosulfate-disproportionating enrichment culture.</title>
        <authorList>
            <person name="Umezawa K."/>
            <person name="Kojima H."/>
            <person name="Fukui M."/>
        </authorList>
    </citation>
    <scope>NUCLEOTIDE SEQUENCE</scope>
    <source>
        <strain evidence="2">45J</strain>
    </source>
</reference>
<organism evidence="2">
    <name type="scientific">hot springs metagenome</name>
    <dbReference type="NCBI Taxonomy" id="433727"/>
    <lineage>
        <taxon>unclassified sequences</taxon>
        <taxon>metagenomes</taxon>
        <taxon>ecological metagenomes</taxon>
    </lineage>
</organism>
<dbReference type="PANTHER" id="PTHR36566">
    <property type="entry name" value="NICKEL INSERTION PROTEIN-RELATED"/>
    <property type="match status" value="1"/>
</dbReference>
<protein>
    <submittedName>
        <fullName evidence="2">TIGR00299 family protein</fullName>
    </submittedName>
</protein>
<dbReference type="EMBL" id="BLAB01000001">
    <property type="protein sequence ID" value="GER92402.1"/>
    <property type="molecule type" value="Genomic_DNA"/>
</dbReference>
<comment type="caution">
    <text evidence="2">The sequence shown here is derived from an EMBL/GenBank/DDBJ whole genome shotgun (WGS) entry which is preliminary data.</text>
</comment>
<dbReference type="HAMAP" id="MF_01074">
    <property type="entry name" value="LarC"/>
    <property type="match status" value="1"/>
</dbReference>
<dbReference type="InterPro" id="IPR002822">
    <property type="entry name" value="Ni_insertion"/>
</dbReference>
<accession>A0A5J4KZD8</accession>
<dbReference type="Pfam" id="PF01969">
    <property type="entry name" value="Ni_insertion"/>
    <property type="match status" value="1"/>
</dbReference>
<gene>
    <name evidence="2" type="ORF">A45J_0118</name>
</gene>
<sequence length="386" mass="43032">MCLGALVDAGINLSSIKKELKKLPIQNYSLTSQRVSKSGISATKVDVIIKAKGKRLKAEGKKWKDIKRIIEASTLSDRIKQKGLHIFKKLFEAEARVHGESFDKIHLHELGGIDCLVDIFGTLIGLDILGIEKIYVSSINLGSGSIKTEHGILPVPAPATTELLKGYPVYLSEIPFELTTPTGAAIISGINADPYSNFKIAAEKIGYGAGNKDIPNMPNTLRILIGKKINADKCKDFVTVIETNIDDMNPQFYEYVMDRLFEAGALDVFLENIIMKKGRPAIKLTVISEESNVEKLSNILFQETTTIGIRFYKTCRMTLNREIKKIKTKYGVVRMKVSSLKSDEINISPEYEDLKVIAKKTNTPIKKVTDIVRLYCIHHLKKETCT</sequence>